<protein>
    <recommendedName>
        <fullName evidence="3">Exocyst subunit Exo70 family protein</fullName>
    </recommendedName>
</protein>
<dbReference type="GO" id="GO:0005546">
    <property type="term" value="F:phosphatidylinositol-4,5-bisphosphate binding"/>
    <property type="evidence" value="ECO:0007669"/>
    <property type="project" value="InterPro"/>
</dbReference>
<dbReference type="SUPFAM" id="SSF53784">
    <property type="entry name" value="Phosphofructokinase"/>
    <property type="match status" value="1"/>
</dbReference>
<feature type="domain" description="Exocyst complex subunit Exo70 C-terminal" evidence="4">
    <location>
        <begin position="52"/>
        <end position="170"/>
    </location>
</feature>
<evidence type="ECO:0000256" key="1">
    <source>
        <dbReference type="ARBA" id="ARBA00006756"/>
    </source>
</evidence>
<dbReference type="Pfam" id="PF03081">
    <property type="entry name" value="Exo70_C"/>
    <property type="match status" value="1"/>
</dbReference>
<sequence length="292" mass="33604">MSSIREIDLIPSDVVCDLRSIAERMIAADYFQYYFQRMEWEALNTKIGTRMCATKMCVRVLFAREKRLFEHIFEGLGTATNDACFMETVKGLAVQLFNFVEAITISRCAPEKLFKILDLHDTFYDLLPDINTVFDGKSAESIRVQVMEILSRLAEAARGMINEFENAVVRVPVTLNGDLKNQFVEPNVGFGTVCKQHALSADIIIHLYYYFVRLMGQKASHVALECTLQSHLNMENQHKSRQYRLHLNFKKISTKEETVNHPPNSVIKADWVKLYQKFASEEFQNELLNEVG</sequence>
<name>A0AA35ZL31_LACSI</name>
<keyword evidence="3" id="KW-0268">Exocytosis</keyword>
<keyword evidence="6" id="KW-1185">Reference proteome</keyword>
<dbReference type="GO" id="GO:0003872">
    <property type="term" value="F:6-phosphofructokinase activity"/>
    <property type="evidence" value="ECO:0007669"/>
    <property type="project" value="InterPro"/>
</dbReference>
<gene>
    <name evidence="5" type="ORF">LSALG_LOCUS32757</name>
</gene>
<keyword evidence="2 3" id="KW-0813">Transport</keyword>
<dbReference type="InterPro" id="IPR035966">
    <property type="entry name" value="PKF_sf"/>
</dbReference>
<dbReference type="AlphaFoldDB" id="A0AA35ZL31"/>
<reference evidence="5" key="1">
    <citation type="submission" date="2023-04" db="EMBL/GenBank/DDBJ databases">
        <authorList>
            <person name="Vijverberg K."/>
            <person name="Xiong W."/>
            <person name="Schranz E."/>
        </authorList>
    </citation>
    <scope>NUCLEOTIDE SEQUENCE</scope>
</reference>
<dbReference type="Proteomes" id="UP001177003">
    <property type="component" value="Chromosome 7"/>
</dbReference>
<dbReference type="GO" id="GO:0015031">
    <property type="term" value="P:protein transport"/>
    <property type="evidence" value="ECO:0007669"/>
    <property type="project" value="UniProtKB-KW"/>
</dbReference>
<proteinExistence type="inferred from homology"/>
<comment type="similarity">
    <text evidence="1 3">Belongs to the EXO70 family.</text>
</comment>
<dbReference type="InterPro" id="IPR004140">
    <property type="entry name" value="Exo70"/>
</dbReference>
<dbReference type="InterPro" id="IPR016159">
    <property type="entry name" value="Cullin_repeat-like_dom_sf"/>
</dbReference>
<evidence type="ECO:0000256" key="2">
    <source>
        <dbReference type="ARBA" id="ARBA00022448"/>
    </source>
</evidence>
<dbReference type="EMBL" id="OX465083">
    <property type="protein sequence ID" value="CAI9293747.1"/>
    <property type="molecule type" value="Genomic_DNA"/>
</dbReference>
<evidence type="ECO:0000256" key="3">
    <source>
        <dbReference type="RuleBase" id="RU365026"/>
    </source>
</evidence>
<organism evidence="5 6">
    <name type="scientific">Lactuca saligna</name>
    <name type="common">Willowleaf lettuce</name>
    <dbReference type="NCBI Taxonomy" id="75948"/>
    <lineage>
        <taxon>Eukaryota</taxon>
        <taxon>Viridiplantae</taxon>
        <taxon>Streptophyta</taxon>
        <taxon>Embryophyta</taxon>
        <taxon>Tracheophyta</taxon>
        <taxon>Spermatophyta</taxon>
        <taxon>Magnoliopsida</taxon>
        <taxon>eudicotyledons</taxon>
        <taxon>Gunneridae</taxon>
        <taxon>Pentapetalae</taxon>
        <taxon>asterids</taxon>
        <taxon>campanulids</taxon>
        <taxon>Asterales</taxon>
        <taxon>Asteraceae</taxon>
        <taxon>Cichorioideae</taxon>
        <taxon>Cichorieae</taxon>
        <taxon>Lactucinae</taxon>
        <taxon>Lactuca</taxon>
    </lineage>
</organism>
<accession>A0AA35ZL31</accession>
<keyword evidence="3" id="KW-0653">Protein transport</keyword>
<dbReference type="GO" id="GO:0000145">
    <property type="term" value="C:exocyst"/>
    <property type="evidence" value="ECO:0007669"/>
    <property type="project" value="InterPro"/>
</dbReference>
<evidence type="ECO:0000313" key="5">
    <source>
        <dbReference type="EMBL" id="CAI9293747.1"/>
    </source>
</evidence>
<dbReference type="Gene3D" id="3.40.50.460">
    <property type="entry name" value="Phosphofructokinase domain"/>
    <property type="match status" value="1"/>
</dbReference>
<evidence type="ECO:0000259" key="4">
    <source>
        <dbReference type="Pfam" id="PF03081"/>
    </source>
</evidence>
<dbReference type="Gene3D" id="1.20.1280.170">
    <property type="entry name" value="Exocyst complex component Exo70"/>
    <property type="match status" value="1"/>
</dbReference>
<dbReference type="PANTHER" id="PTHR12542">
    <property type="entry name" value="EXOCYST COMPLEX PROTEIN EXO70"/>
    <property type="match status" value="1"/>
</dbReference>
<evidence type="ECO:0000313" key="6">
    <source>
        <dbReference type="Proteomes" id="UP001177003"/>
    </source>
</evidence>
<dbReference type="PANTHER" id="PTHR12542:SF7">
    <property type="entry name" value="EXOCYST SUBUNIT EXO70 FAMILY PROTEIN"/>
    <property type="match status" value="1"/>
</dbReference>
<comment type="function">
    <text evidence="3">Component of the exocyst complex.</text>
</comment>
<dbReference type="GO" id="GO:0006887">
    <property type="term" value="P:exocytosis"/>
    <property type="evidence" value="ECO:0007669"/>
    <property type="project" value="UniProtKB-KW"/>
</dbReference>
<dbReference type="SUPFAM" id="SSF74788">
    <property type="entry name" value="Cullin repeat-like"/>
    <property type="match status" value="1"/>
</dbReference>
<dbReference type="InterPro" id="IPR046364">
    <property type="entry name" value="Exo70_C"/>
</dbReference>